<comment type="caution">
    <text evidence="2">The sequence shown here is derived from an EMBL/GenBank/DDBJ whole genome shotgun (WGS) entry which is preliminary data.</text>
</comment>
<organism evidence="2 3">
    <name type="scientific">Streptomyces bullii</name>
    <dbReference type="NCBI Taxonomy" id="349910"/>
    <lineage>
        <taxon>Bacteria</taxon>
        <taxon>Bacillati</taxon>
        <taxon>Actinomycetota</taxon>
        <taxon>Actinomycetes</taxon>
        <taxon>Kitasatosporales</taxon>
        <taxon>Streptomycetaceae</taxon>
        <taxon>Streptomyces</taxon>
    </lineage>
</organism>
<dbReference type="InterPro" id="IPR045155">
    <property type="entry name" value="Beta-lactam_cat"/>
</dbReference>
<accession>A0ABW0UUN6</accession>
<dbReference type="EMBL" id="JBHSNY010000009">
    <property type="protein sequence ID" value="MFC5637275.1"/>
    <property type="molecule type" value="Genomic_DNA"/>
</dbReference>
<proteinExistence type="predicted"/>
<dbReference type="InterPro" id="IPR000871">
    <property type="entry name" value="Beta-lactam_class-A"/>
</dbReference>
<keyword evidence="3" id="KW-1185">Reference proteome</keyword>
<reference evidence="3" key="1">
    <citation type="journal article" date="2019" name="Int. J. Syst. Evol. Microbiol.">
        <title>The Global Catalogue of Microorganisms (GCM) 10K type strain sequencing project: providing services to taxonomists for standard genome sequencing and annotation.</title>
        <authorList>
            <consortium name="The Broad Institute Genomics Platform"/>
            <consortium name="The Broad Institute Genome Sequencing Center for Infectious Disease"/>
            <person name="Wu L."/>
            <person name="Ma J."/>
        </authorList>
    </citation>
    <scope>NUCLEOTIDE SEQUENCE [LARGE SCALE GENOMIC DNA]</scope>
    <source>
        <strain evidence="3">CGMCC 4.7248</strain>
    </source>
</reference>
<dbReference type="RefSeq" id="WP_381026394.1">
    <property type="nucleotide sequence ID" value="NZ_JBHSNY010000009.1"/>
</dbReference>
<protein>
    <submittedName>
        <fullName evidence="2">Serine hydrolase</fullName>
    </submittedName>
</protein>
<sequence length="340" mass="35956">MATVVSFHRKTRDLRAMPDGQHNGTYQALKRFRSTGLGSHALMACAATAVVASMAACSSTGPLEEVRAAPTRGNTPAAVLAAPPPSADPDATLARALKPVLRDGDTRLAVAVLALDGADRQIVSYRGDAAFDAASISKVDILAALLLRAQDEGRALTAEERQAAESMIRTSDNDAANLLWRAIGKGEGLDAANERLGLHSTKAGAGVRWGLTQTTAKDQIRLLQAVFAHRPVASARSRQGLTGASRAFIRELMGDIAKDQDWGVSSVASRWALKNGWLQRSTTELWVINSIGQVTVHGHRYVVSVLSSGNASMEGGISLVERAVRAAIGVASAQVRPWPK</sequence>
<evidence type="ECO:0000313" key="3">
    <source>
        <dbReference type="Proteomes" id="UP001596154"/>
    </source>
</evidence>
<dbReference type="SUPFAM" id="SSF56601">
    <property type="entry name" value="beta-lactamase/transpeptidase-like"/>
    <property type="match status" value="1"/>
</dbReference>
<name>A0ABW0UUN6_9ACTN</name>
<dbReference type="PANTHER" id="PTHR35333:SF3">
    <property type="entry name" value="BETA-LACTAMASE-TYPE TRANSPEPTIDASE FOLD CONTAINING PROTEIN"/>
    <property type="match status" value="1"/>
</dbReference>
<dbReference type="InterPro" id="IPR012338">
    <property type="entry name" value="Beta-lactam/transpept-like"/>
</dbReference>
<dbReference type="GO" id="GO:0016787">
    <property type="term" value="F:hydrolase activity"/>
    <property type="evidence" value="ECO:0007669"/>
    <property type="project" value="UniProtKB-KW"/>
</dbReference>
<feature type="domain" description="Beta-lactamase class A catalytic" evidence="1">
    <location>
        <begin position="161"/>
        <end position="306"/>
    </location>
</feature>
<dbReference type="Gene3D" id="3.40.710.10">
    <property type="entry name" value="DD-peptidase/beta-lactamase superfamily"/>
    <property type="match status" value="1"/>
</dbReference>
<evidence type="ECO:0000259" key="1">
    <source>
        <dbReference type="Pfam" id="PF13354"/>
    </source>
</evidence>
<dbReference type="Proteomes" id="UP001596154">
    <property type="component" value="Unassembled WGS sequence"/>
</dbReference>
<dbReference type="PANTHER" id="PTHR35333">
    <property type="entry name" value="BETA-LACTAMASE"/>
    <property type="match status" value="1"/>
</dbReference>
<evidence type="ECO:0000313" key="2">
    <source>
        <dbReference type="EMBL" id="MFC5637275.1"/>
    </source>
</evidence>
<gene>
    <name evidence="2" type="ORF">ACFPZJ_26485</name>
</gene>
<dbReference type="Pfam" id="PF13354">
    <property type="entry name" value="Beta-lactamase2"/>
    <property type="match status" value="1"/>
</dbReference>
<keyword evidence="2" id="KW-0378">Hydrolase</keyword>